<evidence type="ECO:0000259" key="9">
    <source>
        <dbReference type="Pfam" id="PF12704"/>
    </source>
</evidence>
<dbReference type="EMBL" id="JAENIL010000033">
    <property type="protein sequence ID" value="MBK1878657.1"/>
    <property type="molecule type" value="Genomic_DNA"/>
</dbReference>
<feature type="transmembrane region" description="Helical" evidence="7">
    <location>
        <begin position="752"/>
        <end position="771"/>
    </location>
</feature>
<evidence type="ECO:0000259" key="8">
    <source>
        <dbReference type="Pfam" id="PF02687"/>
    </source>
</evidence>
<feature type="domain" description="ABC3 transporter permease C-terminal" evidence="8">
    <location>
        <begin position="293"/>
        <end position="412"/>
    </location>
</feature>
<dbReference type="Pfam" id="PF02687">
    <property type="entry name" value="FtsX"/>
    <property type="match status" value="2"/>
</dbReference>
<name>A0A934RXM5_9BACT</name>
<evidence type="ECO:0000313" key="10">
    <source>
        <dbReference type="EMBL" id="MBK1878657.1"/>
    </source>
</evidence>
<comment type="subcellular location">
    <subcellularLocation>
        <location evidence="1">Cell membrane</location>
        <topology evidence="1">Multi-pass membrane protein</topology>
    </subcellularLocation>
</comment>
<protein>
    <submittedName>
        <fullName evidence="10">ABC transporter permease</fullName>
    </submittedName>
</protein>
<keyword evidence="3 7" id="KW-0812">Transmembrane</keyword>
<evidence type="ECO:0000256" key="4">
    <source>
        <dbReference type="ARBA" id="ARBA00022989"/>
    </source>
</evidence>
<dbReference type="PANTHER" id="PTHR30572:SF4">
    <property type="entry name" value="ABC TRANSPORTER PERMEASE YTRF"/>
    <property type="match status" value="1"/>
</dbReference>
<feature type="transmembrane region" description="Helical" evidence="7">
    <location>
        <begin position="288"/>
        <end position="309"/>
    </location>
</feature>
<sequence>MAHHIFRNSCYSVPIMSIYPSLLVRDSARYWKRKPFQALLSIVLLAFGSAAVAVLWTITDTVVRQPLPFPESDKLYGIQSVDEKTGKVVNFMALADFRDFRERQQSFTGMFGYRMQFLNFKDKSDNTRQLLGSRVTRDFADVLKVHTEFGNFFSDDDFASEAARSVVISNRLWREEFNSDPSAIGQSIWLDEAAYQVVGVMPKAFNEPSFVDLWTPFPDVTGEYFVRDARYWNVVARLAPGVTETAAKQELGQIANDLEEQFPGTNRRRGATMDTLQTIIVGDYSTPLLLILVAVSLVMFATCLNLANIQLISGLQRRSENGVRQAIGESPKQAMARAFMESCAICFVGCGLGWLLSWAFIVNMDSIMPALFLPRLHEIGLSGSLGWTIGVIALLSSVSFGLLPALQVIHSNTNDIIKSGENRHGLSRESGRSRTALLVGQIAVAVAILQAALLVVHEYRRLRDLDLGFNEEKLMMITVSPGEARMFDLPGLAAFYSEVDDWLENRSEVSSTVLASSPPLAGFDLEFGFQMNGRDLAAEREEAITAVYNTVSNDYLDKLDIKLVAGRSFNEWDNRESQKVAMVNQAFVDKFLTAGEDPMSQQVQIMPWLVPDFRQIVGVVGEYAQTNVTDDPKPMILVPYEQSPWVFVTYVTSVRNLDTFNALQFETEMKQRYPEVGISMESIDSVLERQLSIQTLMYLVFVGFGTATLLLSLFGIGSQMAFNVSERSREWGIRLALGAKIGQLNALVIRRLVVPLSVGCLLGIGLFAASFKFHGRLGGELDILFFGASFLLISVIVLASVATTWFVSDRITRSNPQEVLRSI</sequence>
<dbReference type="GO" id="GO:0005886">
    <property type="term" value="C:plasma membrane"/>
    <property type="evidence" value="ECO:0007669"/>
    <property type="project" value="UniProtKB-SubCell"/>
</dbReference>
<evidence type="ECO:0000256" key="6">
    <source>
        <dbReference type="ARBA" id="ARBA00038076"/>
    </source>
</evidence>
<evidence type="ECO:0000256" key="1">
    <source>
        <dbReference type="ARBA" id="ARBA00004651"/>
    </source>
</evidence>
<keyword evidence="5 7" id="KW-0472">Membrane</keyword>
<proteinExistence type="inferred from homology"/>
<keyword evidence="11" id="KW-1185">Reference proteome</keyword>
<feature type="domain" description="MacB-like periplasmic core" evidence="9">
    <location>
        <begin position="39"/>
        <end position="253"/>
    </location>
</feature>
<dbReference type="AlphaFoldDB" id="A0A934RXM5"/>
<dbReference type="GO" id="GO:0022857">
    <property type="term" value="F:transmembrane transporter activity"/>
    <property type="evidence" value="ECO:0007669"/>
    <property type="project" value="TreeGrafter"/>
</dbReference>
<accession>A0A934RXM5</accession>
<organism evidence="10 11">
    <name type="scientific">Pelagicoccus mobilis</name>
    <dbReference type="NCBI Taxonomy" id="415221"/>
    <lineage>
        <taxon>Bacteria</taxon>
        <taxon>Pseudomonadati</taxon>
        <taxon>Verrucomicrobiota</taxon>
        <taxon>Opitutia</taxon>
        <taxon>Puniceicoccales</taxon>
        <taxon>Pelagicoccaceae</taxon>
        <taxon>Pelagicoccus</taxon>
    </lineage>
</organism>
<dbReference type="InterPro" id="IPR003838">
    <property type="entry name" value="ABC3_permease_C"/>
</dbReference>
<keyword evidence="4 7" id="KW-1133">Transmembrane helix</keyword>
<dbReference type="PANTHER" id="PTHR30572">
    <property type="entry name" value="MEMBRANE COMPONENT OF TRANSPORTER-RELATED"/>
    <property type="match status" value="1"/>
</dbReference>
<evidence type="ECO:0000256" key="3">
    <source>
        <dbReference type="ARBA" id="ARBA00022692"/>
    </source>
</evidence>
<evidence type="ECO:0000256" key="5">
    <source>
        <dbReference type="ARBA" id="ARBA00023136"/>
    </source>
</evidence>
<keyword evidence="2" id="KW-1003">Cell membrane</keyword>
<evidence type="ECO:0000256" key="7">
    <source>
        <dbReference type="SAM" id="Phobius"/>
    </source>
</evidence>
<feature type="domain" description="ABC3 transporter permease C-terminal" evidence="8">
    <location>
        <begin position="704"/>
        <end position="816"/>
    </location>
</feature>
<dbReference type="InterPro" id="IPR025857">
    <property type="entry name" value="MacB_PCD"/>
</dbReference>
<dbReference type="Proteomes" id="UP000617628">
    <property type="component" value="Unassembled WGS sequence"/>
</dbReference>
<feature type="domain" description="MacB-like periplasmic core" evidence="9">
    <location>
        <begin position="435"/>
        <end position="643"/>
    </location>
</feature>
<dbReference type="Pfam" id="PF12704">
    <property type="entry name" value="MacB_PCD"/>
    <property type="match status" value="2"/>
</dbReference>
<feature type="transmembrane region" description="Helical" evidence="7">
    <location>
        <begin position="381"/>
        <end position="403"/>
    </location>
</feature>
<evidence type="ECO:0000256" key="2">
    <source>
        <dbReference type="ARBA" id="ARBA00022475"/>
    </source>
</evidence>
<feature type="transmembrane region" description="Helical" evidence="7">
    <location>
        <begin position="38"/>
        <end position="58"/>
    </location>
</feature>
<feature type="transmembrane region" description="Helical" evidence="7">
    <location>
        <begin position="696"/>
        <end position="717"/>
    </location>
</feature>
<comment type="similarity">
    <text evidence="6">Belongs to the ABC-4 integral membrane protein family.</text>
</comment>
<evidence type="ECO:0000313" key="11">
    <source>
        <dbReference type="Proteomes" id="UP000617628"/>
    </source>
</evidence>
<feature type="transmembrane region" description="Helical" evidence="7">
    <location>
        <begin position="783"/>
        <end position="807"/>
    </location>
</feature>
<feature type="transmembrane region" description="Helical" evidence="7">
    <location>
        <begin position="436"/>
        <end position="456"/>
    </location>
</feature>
<feature type="transmembrane region" description="Helical" evidence="7">
    <location>
        <begin position="338"/>
        <end position="361"/>
    </location>
</feature>
<comment type="caution">
    <text evidence="10">The sequence shown here is derived from an EMBL/GenBank/DDBJ whole genome shotgun (WGS) entry which is preliminary data.</text>
</comment>
<gene>
    <name evidence="10" type="ORF">JIN87_17385</name>
</gene>
<dbReference type="InterPro" id="IPR050250">
    <property type="entry name" value="Macrolide_Exporter_MacB"/>
</dbReference>
<reference evidence="10" key="1">
    <citation type="submission" date="2021-01" db="EMBL/GenBank/DDBJ databases">
        <title>Modified the classification status of verrucomicrobia.</title>
        <authorList>
            <person name="Feng X."/>
        </authorList>
    </citation>
    <scope>NUCLEOTIDE SEQUENCE</scope>
    <source>
        <strain evidence="10">KCTC 13126</strain>
    </source>
</reference>